<gene>
    <name evidence="2" type="ORF">METZ01_LOCUS236248</name>
</gene>
<proteinExistence type="predicted"/>
<keyword evidence="1" id="KW-1133">Transmembrane helix</keyword>
<feature type="transmembrane region" description="Helical" evidence="1">
    <location>
        <begin position="102"/>
        <end position="125"/>
    </location>
</feature>
<protein>
    <recommendedName>
        <fullName evidence="3">NADH-quinone oxidoreductase subunit J</fullName>
    </recommendedName>
</protein>
<dbReference type="Pfam" id="PF00499">
    <property type="entry name" value="Oxidored_q3"/>
    <property type="match status" value="1"/>
</dbReference>
<evidence type="ECO:0000313" key="2">
    <source>
        <dbReference type="EMBL" id="SVB83394.1"/>
    </source>
</evidence>
<evidence type="ECO:0008006" key="3">
    <source>
        <dbReference type="Google" id="ProtNLM"/>
    </source>
</evidence>
<keyword evidence="1" id="KW-0472">Membrane</keyword>
<dbReference type="Gene3D" id="1.20.120.1200">
    <property type="entry name" value="NADH-ubiquinone/plastoquinone oxidoreductase chain 6, subunit NuoJ"/>
    <property type="match status" value="1"/>
</dbReference>
<dbReference type="InterPro" id="IPR042106">
    <property type="entry name" value="Nuo/plastoQ_OxRdtase_6_NuoJ"/>
</dbReference>
<dbReference type="PANTHER" id="PTHR33269:SF17">
    <property type="entry name" value="NADH-UBIQUINONE OXIDOREDUCTASE CHAIN 6"/>
    <property type="match status" value="1"/>
</dbReference>
<feature type="transmembrane region" description="Helical" evidence="1">
    <location>
        <begin position="51"/>
        <end position="70"/>
    </location>
</feature>
<feature type="transmembrane region" description="Helical" evidence="1">
    <location>
        <begin position="6"/>
        <end position="30"/>
    </location>
</feature>
<keyword evidence="1" id="KW-0812">Transmembrane</keyword>
<dbReference type="GO" id="GO:0008137">
    <property type="term" value="F:NADH dehydrogenase (ubiquinone) activity"/>
    <property type="evidence" value="ECO:0007669"/>
    <property type="project" value="InterPro"/>
</dbReference>
<dbReference type="AlphaFoldDB" id="A0A382H7X9"/>
<name>A0A382H7X9_9ZZZZ</name>
<sequence>MIGAEFLGMIMLIVYVGAVAILFLFVVMMLNVAQQKNEWFTSRNSSTHIPIGLLVSLIIFFELIIVIGGWKYKPDLVDSISIEINSTITNTQSLGNVIYTDYIHLFQLSGMILLVAMIGAIVLTFRERTGVRRQSYFKQISREKKDGVELVDVESNKGVKIDV</sequence>
<evidence type="ECO:0000256" key="1">
    <source>
        <dbReference type="SAM" id="Phobius"/>
    </source>
</evidence>
<accession>A0A382H7X9</accession>
<dbReference type="EMBL" id="UINC01059700">
    <property type="protein sequence ID" value="SVB83394.1"/>
    <property type="molecule type" value="Genomic_DNA"/>
</dbReference>
<reference evidence="2" key="1">
    <citation type="submission" date="2018-05" db="EMBL/GenBank/DDBJ databases">
        <authorList>
            <person name="Lanie J.A."/>
            <person name="Ng W.-L."/>
            <person name="Kazmierczak K.M."/>
            <person name="Andrzejewski T.M."/>
            <person name="Davidsen T.M."/>
            <person name="Wayne K.J."/>
            <person name="Tettelin H."/>
            <person name="Glass J.I."/>
            <person name="Rusch D."/>
            <person name="Podicherti R."/>
            <person name="Tsui H.-C.T."/>
            <person name="Winkler M.E."/>
        </authorList>
    </citation>
    <scope>NUCLEOTIDE SEQUENCE</scope>
</reference>
<dbReference type="PANTHER" id="PTHR33269">
    <property type="entry name" value="NADH-UBIQUINONE OXIDOREDUCTASE CHAIN 6"/>
    <property type="match status" value="1"/>
</dbReference>
<dbReference type="NCBIfam" id="NF005164">
    <property type="entry name" value="PRK06638.1-4"/>
    <property type="match status" value="1"/>
</dbReference>
<dbReference type="InterPro" id="IPR001457">
    <property type="entry name" value="NADH_UbQ/plastoQ_OxRdtase_su6"/>
</dbReference>
<organism evidence="2">
    <name type="scientific">marine metagenome</name>
    <dbReference type="NCBI Taxonomy" id="408172"/>
    <lineage>
        <taxon>unclassified sequences</taxon>
        <taxon>metagenomes</taxon>
        <taxon>ecological metagenomes</taxon>
    </lineage>
</organism>